<evidence type="ECO:0000259" key="3">
    <source>
        <dbReference type="Pfam" id="PF10728"/>
    </source>
</evidence>
<dbReference type="InterPro" id="IPR018931">
    <property type="entry name" value="DUF2520"/>
</dbReference>
<protein>
    <submittedName>
        <fullName evidence="4">DUF2520 domain-containing protein</fullName>
    </submittedName>
</protein>
<feature type="compositionally biased region" description="Basic residues" evidence="1">
    <location>
        <begin position="143"/>
        <end position="161"/>
    </location>
</feature>
<evidence type="ECO:0000256" key="1">
    <source>
        <dbReference type="SAM" id="MobiDB-lite"/>
    </source>
</evidence>
<feature type="compositionally biased region" description="Basic residues" evidence="1">
    <location>
        <begin position="428"/>
        <end position="448"/>
    </location>
</feature>
<dbReference type="Proteomes" id="UP000322159">
    <property type="component" value="Chromosome"/>
</dbReference>
<dbReference type="OrthoDB" id="8650434at2"/>
<sequence length="691" mass="72180">MPGVAVLGGPDLGHPRPVPAPRGARGGGRAAAHRGVVLALLADAHLPGHRGGRGGAFRGGVPLAPQGPARSRAGHQREPPARRAHLRCSPLGDQRGRLRREHAARLPHERQRRRFAGRDPQPRVGHPGAGRVRVGVGGERGCARRARGTRRGGPSAHRRVPGTRTRPEPRSAAIGRDDARRASRRVDRVELRDDLLRARDRRAGDRHDRHRRRAVPAVRDHPRAVRLRLLPREPHRQVAAVLDRGHPRRGAGGLRAAVDEQRDDPARPHPQRRDLAGAAVASRRLVDGPGEPGLALLREGGGGAAQHHDPPGGFPGRGAQGARARASRARDGGDPLADRGRPRRRTPRRRLHHLPAPGRDPAVVLLAAQRLPAVPGCRGAAPRRDLAFAHRGADGPHAERRRPAGAARAGARALGRAGAHRVGSGERTHRRPRRAGRLPPVPRRRRGGGRGDRGGSLAPLGRRVNARDGRLGVGVIGGGHVGPVLGAALGGAGHAVVGVATVSDEGRDRVEALLPGVPVLAVPELVERSELVLIAVPDEELPELVAGLAAVGAWQPGQLVAHTAPGYGVGVLQPAFAAGAIPLAIHPAMAFTGTSIDLARLHDAWCAVTAPTPVLPIAQALVVELGAEPVVVAEADRPGYAAALAALRGLSAEVVAEAVDALRAAGVPSPGRVIAPLLRSAIENALAAAGD</sequence>
<dbReference type="Pfam" id="PF10727">
    <property type="entry name" value="Rossmann-like"/>
    <property type="match status" value="1"/>
</dbReference>
<organism evidence="4 5">
    <name type="scientific">Protaetiibacter larvae</name>
    <dbReference type="NCBI Taxonomy" id="2592654"/>
    <lineage>
        <taxon>Bacteria</taxon>
        <taxon>Bacillati</taxon>
        <taxon>Actinomycetota</taxon>
        <taxon>Actinomycetes</taxon>
        <taxon>Micrococcales</taxon>
        <taxon>Microbacteriaceae</taxon>
        <taxon>Protaetiibacter</taxon>
    </lineage>
</organism>
<accession>A0A5C1YBC0</accession>
<evidence type="ECO:0000313" key="5">
    <source>
        <dbReference type="Proteomes" id="UP000322159"/>
    </source>
</evidence>
<feature type="compositionally biased region" description="Basic and acidic residues" evidence="1">
    <location>
        <begin position="165"/>
        <end position="185"/>
    </location>
</feature>
<feature type="region of interest" description="Disordered" evidence="1">
    <location>
        <begin position="1"/>
        <end position="28"/>
    </location>
</feature>
<gene>
    <name evidence="4" type="ORF">FLP23_03630</name>
</gene>
<feature type="compositionally biased region" description="Basic and acidic residues" evidence="1">
    <location>
        <begin position="257"/>
        <end position="275"/>
    </location>
</feature>
<dbReference type="PANTHER" id="PTHR40459:SF1">
    <property type="entry name" value="CONSERVED HYPOTHETICAL ALANINE AND LEUCINE RICH PROTEIN"/>
    <property type="match status" value="1"/>
</dbReference>
<keyword evidence="5" id="KW-1185">Reference proteome</keyword>
<dbReference type="InterPro" id="IPR019665">
    <property type="entry name" value="OxRdtase/DH_put_Rossmann_dom"/>
</dbReference>
<dbReference type="InterPro" id="IPR036291">
    <property type="entry name" value="NAD(P)-bd_dom_sf"/>
</dbReference>
<feature type="compositionally biased region" description="Basic residues" evidence="1">
    <location>
        <begin position="341"/>
        <end position="353"/>
    </location>
</feature>
<dbReference type="PANTHER" id="PTHR40459">
    <property type="entry name" value="CONSERVED HYPOTHETICAL ALANINE AND LEUCINE RICH PROTEIN"/>
    <property type="match status" value="1"/>
</dbReference>
<dbReference type="AlphaFoldDB" id="A0A5C1YBC0"/>
<feature type="compositionally biased region" description="Basic and acidic residues" evidence="1">
    <location>
        <begin position="328"/>
        <end position="340"/>
    </location>
</feature>
<feature type="compositionally biased region" description="Low complexity" evidence="1">
    <location>
        <begin position="404"/>
        <end position="421"/>
    </location>
</feature>
<evidence type="ECO:0000259" key="2">
    <source>
        <dbReference type="Pfam" id="PF10727"/>
    </source>
</evidence>
<name>A0A5C1YBC0_9MICO</name>
<dbReference type="EMBL" id="CP043504">
    <property type="protein sequence ID" value="QEO10758.1"/>
    <property type="molecule type" value="Genomic_DNA"/>
</dbReference>
<reference evidence="4 5" key="1">
    <citation type="submission" date="2019-09" db="EMBL/GenBank/DDBJ databases">
        <title>Genome sequencing of strain KACC 19322.</title>
        <authorList>
            <person name="Heo J."/>
            <person name="Kim S.-J."/>
            <person name="Kim J.-S."/>
            <person name="Hong S.-B."/>
            <person name="Kwon S.-W."/>
        </authorList>
    </citation>
    <scope>NUCLEOTIDE SEQUENCE [LARGE SCALE GENOMIC DNA]</scope>
    <source>
        <strain evidence="4 5">KACC 19322</strain>
    </source>
</reference>
<dbReference type="Gene3D" id="3.40.50.720">
    <property type="entry name" value="NAD(P)-binding Rossmann-like Domain"/>
    <property type="match status" value="1"/>
</dbReference>
<dbReference type="KEGG" id="lyk:FLP23_03630"/>
<dbReference type="Pfam" id="PF10728">
    <property type="entry name" value="DUF2520"/>
    <property type="match status" value="1"/>
</dbReference>
<feature type="compositionally biased region" description="Low complexity" evidence="1">
    <location>
        <begin position="288"/>
        <end position="298"/>
    </location>
</feature>
<proteinExistence type="predicted"/>
<feature type="region of interest" description="Disordered" evidence="1">
    <location>
        <begin position="239"/>
        <end position="357"/>
    </location>
</feature>
<dbReference type="SUPFAM" id="SSF51735">
    <property type="entry name" value="NAD(P)-binding Rossmann-fold domains"/>
    <property type="match status" value="1"/>
</dbReference>
<feature type="region of interest" description="Disordered" evidence="1">
    <location>
        <begin position="390"/>
        <end position="461"/>
    </location>
</feature>
<feature type="compositionally biased region" description="Basic and acidic residues" evidence="1">
    <location>
        <begin position="390"/>
        <end position="402"/>
    </location>
</feature>
<evidence type="ECO:0000313" key="4">
    <source>
        <dbReference type="EMBL" id="QEO10758.1"/>
    </source>
</evidence>
<feature type="domain" description="DUF2520" evidence="3">
    <location>
        <begin position="605"/>
        <end position="687"/>
    </location>
</feature>
<feature type="domain" description="Putative oxidoreductase/dehydrogenase Rossmann-like" evidence="2">
    <location>
        <begin position="465"/>
        <end position="587"/>
    </location>
</feature>
<feature type="region of interest" description="Disordered" evidence="1">
    <location>
        <begin position="51"/>
        <end position="185"/>
    </location>
</feature>
<feature type="compositionally biased region" description="Low complexity" evidence="1">
    <location>
        <begin position="123"/>
        <end position="134"/>
    </location>
</feature>